<evidence type="ECO:0000313" key="2">
    <source>
        <dbReference type="Proteomes" id="UP001145114"/>
    </source>
</evidence>
<protein>
    <submittedName>
        <fullName evidence="1">Uncharacterized protein</fullName>
    </submittedName>
</protein>
<organism evidence="1 2">
    <name type="scientific">Spiromyces aspiralis</name>
    <dbReference type="NCBI Taxonomy" id="68401"/>
    <lineage>
        <taxon>Eukaryota</taxon>
        <taxon>Fungi</taxon>
        <taxon>Fungi incertae sedis</taxon>
        <taxon>Zoopagomycota</taxon>
        <taxon>Kickxellomycotina</taxon>
        <taxon>Kickxellomycetes</taxon>
        <taxon>Kickxellales</taxon>
        <taxon>Kickxellaceae</taxon>
        <taxon>Spiromyces</taxon>
    </lineage>
</organism>
<accession>A0ACC1HA28</accession>
<feature type="non-terminal residue" evidence="1">
    <location>
        <position position="380"/>
    </location>
</feature>
<gene>
    <name evidence="1" type="ORF">EV182_006419</name>
</gene>
<sequence length="380" mass="41787">EFILSPSYLAAQGVPVNRVVQRAGEFILTFPHGYHSGFNYGFNCAESVNFALEGWLDIGKRAERCKCIHDSVAIDFDEWFPEIADTDHISGKGKKGAQRRQPGSPESEAPTTSPKKRKRQQSDARTKLRNSSYTIDPNKQLVGSLFATPARCSVCLQPVYAALNDGTQAEEKYSGDAVVTCSGCPLTAHVACSGVTLSPGGRWTCAKCKEGADEVACQLCPFTNGVLQPTPLRTLPRSMRSDKSSNSSRRYVHMQCASFVPEVYFDTAASAADGSDRDTQQQHHRQSTKPATPNNEEELEPVPVLGLNKVPKRRWDLRCVICNLKGATAGAGVQCAHPKCYNSMHPTCAILGTQLTQAYRKRGQTTEIRPLSRVNWEQYQ</sequence>
<proteinExistence type="predicted"/>
<comment type="caution">
    <text evidence="1">The sequence shown here is derived from an EMBL/GenBank/DDBJ whole genome shotgun (WGS) entry which is preliminary data.</text>
</comment>
<feature type="non-terminal residue" evidence="1">
    <location>
        <position position="1"/>
    </location>
</feature>
<reference evidence="1" key="1">
    <citation type="submission" date="2022-06" db="EMBL/GenBank/DDBJ databases">
        <title>Phylogenomic reconstructions and comparative analyses of Kickxellomycotina fungi.</title>
        <authorList>
            <person name="Reynolds N.K."/>
            <person name="Stajich J.E."/>
            <person name="Barry K."/>
            <person name="Grigoriev I.V."/>
            <person name="Crous P."/>
            <person name="Smith M.E."/>
        </authorList>
    </citation>
    <scope>NUCLEOTIDE SEQUENCE</scope>
    <source>
        <strain evidence="1">RSA 2271</strain>
    </source>
</reference>
<dbReference type="EMBL" id="JAMZIH010007769">
    <property type="protein sequence ID" value="KAJ1672825.1"/>
    <property type="molecule type" value="Genomic_DNA"/>
</dbReference>
<dbReference type="Proteomes" id="UP001145114">
    <property type="component" value="Unassembled WGS sequence"/>
</dbReference>
<keyword evidence="2" id="KW-1185">Reference proteome</keyword>
<evidence type="ECO:0000313" key="1">
    <source>
        <dbReference type="EMBL" id="KAJ1672825.1"/>
    </source>
</evidence>
<name>A0ACC1HA28_9FUNG</name>